<keyword evidence="2" id="KW-1185">Reference proteome</keyword>
<organism evidence="1 2">
    <name type="scientific">Epibacterium ulvae</name>
    <dbReference type="NCBI Taxonomy" id="1156985"/>
    <lineage>
        <taxon>Bacteria</taxon>
        <taxon>Pseudomonadati</taxon>
        <taxon>Pseudomonadota</taxon>
        <taxon>Alphaproteobacteria</taxon>
        <taxon>Rhodobacterales</taxon>
        <taxon>Roseobacteraceae</taxon>
        <taxon>Epibacterium</taxon>
    </lineage>
</organism>
<protein>
    <submittedName>
        <fullName evidence="1">Uncharacterized protein</fullName>
    </submittedName>
</protein>
<sequence length="173" mass="19127">MFRITNENLRPTEWGRRALWMSVLFPFTLMAVGGVYDVLPCESVNKANSARFAGCPVGRDAKWPGLPPWSSHRLPKGQTVRGTVRDVGGRSPNAPTFPHLEHWQGGPLGCGTQCHGPHLTFPPERRICTSPRSGTGLVLPLRYQLLSGFFVCDCLHARNAVFAFLACDIPFIK</sequence>
<name>A0A1G5R118_9RHOB</name>
<gene>
    <name evidence="1" type="ORF">SAMN04488118_107120</name>
</gene>
<dbReference type="Proteomes" id="UP000198767">
    <property type="component" value="Unassembled WGS sequence"/>
</dbReference>
<dbReference type="AlphaFoldDB" id="A0A1G5R118"/>
<proteinExistence type="predicted"/>
<evidence type="ECO:0000313" key="2">
    <source>
        <dbReference type="Proteomes" id="UP000198767"/>
    </source>
</evidence>
<accession>A0A1G5R118</accession>
<evidence type="ECO:0000313" key="1">
    <source>
        <dbReference type="EMBL" id="SCZ67795.1"/>
    </source>
</evidence>
<reference evidence="1 2" key="1">
    <citation type="submission" date="2016-10" db="EMBL/GenBank/DDBJ databases">
        <authorList>
            <person name="de Groot N.N."/>
        </authorList>
    </citation>
    <scope>NUCLEOTIDE SEQUENCE [LARGE SCALE GENOMIC DNA]</scope>
    <source>
        <strain evidence="1 2">U95</strain>
    </source>
</reference>
<dbReference type="EMBL" id="FMWG01000007">
    <property type="protein sequence ID" value="SCZ67795.1"/>
    <property type="molecule type" value="Genomic_DNA"/>
</dbReference>